<keyword evidence="3 5" id="KW-0687">Ribonucleoprotein</keyword>
<comment type="similarity">
    <text evidence="1 5">Belongs to the bacterial ribosomal protein bL33 family.</text>
</comment>
<dbReference type="HAMAP" id="MF_00294">
    <property type="entry name" value="Ribosomal_bL33"/>
    <property type="match status" value="1"/>
</dbReference>
<evidence type="ECO:0000256" key="1">
    <source>
        <dbReference type="ARBA" id="ARBA00007596"/>
    </source>
</evidence>
<dbReference type="NCBIfam" id="NF001860">
    <property type="entry name" value="PRK00595.1"/>
    <property type="match status" value="1"/>
</dbReference>
<keyword evidence="2 5" id="KW-0689">Ribosomal protein</keyword>
<dbReference type="AlphaFoldDB" id="A0A4S4BPA0"/>
<dbReference type="OrthoDB" id="9801333at2"/>
<accession>A0A4S4BPA0</accession>
<dbReference type="GO" id="GO:0003735">
    <property type="term" value="F:structural constituent of ribosome"/>
    <property type="evidence" value="ECO:0007669"/>
    <property type="project" value="InterPro"/>
</dbReference>
<evidence type="ECO:0000256" key="3">
    <source>
        <dbReference type="ARBA" id="ARBA00023274"/>
    </source>
</evidence>
<dbReference type="GO" id="GO:0005840">
    <property type="term" value="C:ribosome"/>
    <property type="evidence" value="ECO:0007669"/>
    <property type="project" value="UniProtKB-KW"/>
</dbReference>
<dbReference type="EMBL" id="SSNT01000022">
    <property type="protein sequence ID" value="THF76178.1"/>
    <property type="molecule type" value="Genomic_DNA"/>
</dbReference>
<name>A0A4S4BPA0_9BACI</name>
<sequence length="49" mass="5644">MRKKVTMACTTCGSRNYSTMKNSSSTTERLEINKFCKVCNSHTNHRETK</sequence>
<keyword evidence="7" id="KW-1185">Reference proteome</keyword>
<dbReference type="GO" id="GO:0006412">
    <property type="term" value="P:translation"/>
    <property type="evidence" value="ECO:0007669"/>
    <property type="project" value="UniProtKB-UniRule"/>
</dbReference>
<comment type="caution">
    <text evidence="6">The sequence shown here is derived from an EMBL/GenBank/DDBJ whole genome shotgun (WGS) entry which is preliminary data.</text>
</comment>
<dbReference type="Gene3D" id="2.20.28.120">
    <property type="entry name" value="Ribosomal protein L33"/>
    <property type="match status" value="1"/>
</dbReference>
<dbReference type="PANTHER" id="PTHR43168">
    <property type="entry name" value="50S RIBOSOMAL PROTEIN L33, CHLOROPLASTIC"/>
    <property type="match status" value="1"/>
</dbReference>
<reference evidence="6 7" key="1">
    <citation type="submission" date="2019-04" db="EMBL/GenBank/DDBJ databases">
        <title>Bacillus sediminilitoris sp. nov., isolated from a tidal flat sediment on the East China Sea.</title>
        <authorList>
            <person name="Wei Y."/>
            <person name="Mao H."/>
            <person name="Fang J."/>
        </authorList>
    </citation>
    <scope>NUCLEOTIDE SEQUENCE [LARGE SCALE GENOMIC DNA]</scope>
    <source>
        <strain evidence="6 7">DSL-17</strain>
    </source>
</reference>
<dbReference type="PROSITE" id="PS00582">
    <property type="entry name" value="RIBOSOMAL_L33"/>
    <property type="match status" value="1"/>
</dbReference>
<dbReference type="Pfam" id="PF00471">
    <property type="entry name" value="Ribosomal_L33"/>
    <property type="match status" value="1"/>
</dbReference>
<gene>
    <name evidence="5 6" type="primary">rpmG</name>
    <name evidence="6" type="ORF">E6W99_22215</name>
</gene>
<protein>
    <recommendedName>
        <fullName evidence="4 5">Large ribosomal subunit protein bL33</fullName>
    </recommendedName>
</protein>
<dbReference type="InterPro" id="IPR001705">
    <property type="entry name" value="Ribosomal_bL33"/>
</dbReference>
<evidence type="ECO:0000313" key="7">
    <source>
        <dbReference type="Proteomes" id="UP000310334"/>
    </source>
</evidence>
<dbReference type="GO" id="GO:1990904">
    <property type="term" value="C:ribonucleoprotein complex"/>
    <property type="evidence" value="ECO:0007669"/>
    <property type="project" value="UniProtKB-KW"/>
</dbReference>
<evidence type="ECO:0000256" key="4">
    <source>
        <dbReference type="ARBA" id="ARBA00035176"/>
    </source>
</evidence>
<dbReference type="InterPro" id="IPR038584">
    <property type="entry name" value="Ribosomal_bL33_sf"/>
</dbReference>
<dbReference type="NCBIfam" id="TIGR01023">
    <property type="entry name" value="rpmG_bact"/>
    <property type="match status" value="1"/>
</dbReference>
<organism evidence="6 7">
    <name type="scientific">Metabacillus sediminilitoris</name>
    <dbReference type="NCBI Taxonomy" id="2567941"/>
    <lineage>
        <taxon>Bacteria</taxon>
        <taxon>Bacillati</taxon>
        <taxon>Bacillota</taxon>
        <taxon>Bacilli</taxon>
        <taxon>Bacillales</taxon>
        <taxon>Bacillaceae</taxon>
        <taxon>Metabacillus</taxon>
    </lineage>
</organism>
<dbReference type="NCBIfam" id="NF001764">
    <property type="entry name" value="PRK00504.1"/>
    <property type="match status" value="1"/>
</dbReference>
<dbReference type="InterPro" id="IPR011332">
    <property type="entry name" value="Ribosomal_zn-bd"/>
</dbReference>
<evidence type="ECO:0000256" key="5">
    <source>
        <dbReference type="HAMAP-Rule" id="MF_00294"/>
    </source>
</evidence>
<dbReference type="Proteomes" id="UP000310334">
    <property type="component" value="Unassembled WGS sequence"/>
</dbReference>
<evidence type="ECO:0000313" key="6">
    <source>
        <dbReference type="EMBL" id="THF76178.1"/>
    </source>
</evidence>
<proteinExistence type="inferred from homology"/>
<dbReference type="InterPro" id="IPR018264">
    <property type="entry name" value="Ribosomal_bL33_CS"/>
</dbReference>
<dbReference type="PANTHER" id="PTHR43168:SF5">
    <property type="entry name" value="LARGE RIBOSOMAL SUBUNIT PROTEIN BL33B"/>
    <property type="match status" value="1"/>
</dbReference>
<dbReference type="SUPFAM" id="SSF57829">
    <property type="entry name" value="Zn-binding ribosomal proteins"/>
    <property type="match status" value="1"/>
</dbReference>
<dbReference type="RefSeq" id="WP_136357950.1">
    <property type="nucleotide sequence ID" value="NZ_CP046266.1"/>
</dbReference>
<evidence type="ECO:0000256" key="2">
    <source>
        <dbReference type="ARBA" id="ARBA00022980"/>
    </source>
</evidence>
<dbReference type="GO" id="GO:0005737">
    <property type="term" value="C:cytoplasm"/>
    <property type="evidence" value="ECO:0007669"/>
    <property type="project" value="UniProtKB-ARBA"/>
</dbReference>